<dbReference type="NCBIfam" id="TIGR00964">
    <property type="entry name" value="secE_bact"/>
    <property type="match status" value="1"/>
</dbReference>
<dbReference type="InterPro" id="IPR005807">
    <property type="entry name" value="SecE_bac"/>
</dbReference>
<keyword evidence="11" id="KW-1185">Reference proteome</keyword>
<evidence type="ECO:0000313" key="10">
    <source>
        <dbReference type="EMBL" id="MCK9874825.1"/>
    </source>
</evidence>
<dbReference type="PANTHER" id="PTHR33910:SF1">
    <property type="entry name" value="PROTEIN TRANSLOCASE SUBUNIT SECE"/>
    <property type="match status" value="1"/>
</dbReference>
<name>A0ABT0JTV4_9ACTN</name>
<evidence type="ECO:0000256" key="9">
    <source>
        <dbReference type="SAM" id="Phobius"/>
    </source>
</evidence>
<dbReference type="Gene3D" id="1.20.5.1030">
    <property type="entry name" value="Preprotein translocase secy subunit"/>
    <property type="match status" value="1"/>
</dbReference>
<keyword evidence="3" id="KW-1003">Cell membrane</keyword>
<evidence type="ECO:0000256" key="1">
    <source>
        <dbReference type="ARBA" id="ARBA00004370"/>
    </source>
</evidence>
<gene>
    <name evidence="10" type="primary">secE</name>
    <name evidence="10" type="ORF">MXD59_03355</name>
</gene>
<accession>A0ABT0JTV4</accession>
<evidence type="ECO:0000313" key="11">
    <source>
        <dbReference type="Proteomes" id="UP001201873"/>
    </source>
</evidence>
<dbReference type="InterPro" id="IPR038379">
    <property type="entry name" value="SecE_sf"/>
</dbReference>
<keyword evidence="4 9" id="KW-0812">Transmembrane</keyword>
<keyword evidence="8 9" id="KW-0472">Membrane</keyword>
<keyword evidence="2" id="KW-0813">Transport</keyword>
<comment type="caution">
    <text evidence="10">The sequence shown here is derived from an EMBL/GenBank/DDBJ whole genome shotgun (WGS) entry which is preliminary data.</text>
</comment>
<keyword evidence="6 9" id="KW-1133">Transmembrane helix</keyword>
<keyword evidence="5" id="KW-0653">Protein transport</keyword>
<feature type="transmembrane region" description="Helical" evidence="9">
    <location>
        <begin position="15"/>
        <end position="36"/>
    </location>
</feature>
<sequence>MAELRKVVYPGRSELVTYVAVVLIFVTVVTAFVASLDFGLTKAILAIFG</sequence>
<evidence type="ECO:0000256" key="5">
    <source>
        <dbReference type="ARBA" id="ARBA00022927"/>
    </source>
</evidence>
<dbReference type="Proteomes" id="UP001201873">
    <property type="component" value="Unassembled WGS sequence"/>
</dbReference>
<dbReference type="InterPro" id="IPR001901">
    <property type="entry name" value="Translocase_SecE/Sec61-g"/>
</dbReference>
<comment type="subcellular location">
    <subcellularLocation>
        <location evidence="1">Membrane</location>
    </subcellularLocation>
</comment>
<evidence type="ECO:0000256" key="3">
    <source>
        <dbReference type="ARBA" id="ARBA00022475"/>
    </source>
</evidence>
<organism evidence="10 11">
    <name type="scientific">Frankia umida</name>
    <dbReference type="NCBI Taxonomy" id="573489"/>
    <lineage>
        <taxon>Bacteria</taxon>
        <taxon>Bacillati</taxon>
        <taxon>Actinomycetota</taxon>
        <taxon>Actinomycetes</taxon>
        <taxon>Frankiales</taxon>
        <taxon>Frankiaceae</taxon>
        <taxon>Frankia</taxon>
    </lineage>
</organism>
<dbReference type="Pfam" id="PF00584">
    <property type="entry name" value="SecE"/>
    <property type="match status" value="1"/>
</dbReference>
<evidence type="ECO:0000256" key="7">
    <source>
        <dbReference type="ARBA" id="ARBA00023010"/>
    </source>
</evidence>
<proteinExistence type="predicted"/>
<evidence type="ECO:0000256" key="6">
    <source>
        <dbReference type="ARBA" id="ARBA00022989"/>
    </source>
</evidence>
<protein>
    <submittedName>
        <fullName evidence="10">Preprotein translocase subunit SecE</fullName>
    </submittedName>
</protein>
<dbReference type="PANTHER" id="PTHR33910">
    <property type="entry name" value="PROTEIN TRANSLOCASE SUBUNIT SECE"/>
    <property type="match status" value="1"/>
</dbReference>
<keyword evidence="7" id="KW-0811">Translocation</keyword>
<evidence type="ECO:0000256" key="8">
    <source>
        <dbReference type="ARBA" id="ARBA00023136"/>
    </source>
</evidence>
<evidence type="ECO:0000256" key="4">
    <source>
        <dbReference type="ARBA" id="ARBA00022692"/>
    </source>
</evidence>
<dbReference type="EMBL" id="JALKFT010000002">
    <property type="protein sequence ID" value="MCK9874825.1"/>
    <property type="molecule type" value="Genomic_DNA"/>
</dbReference>
<evidence type="ECO:0000256" key="2">
    <source>
        <dbReference type="ARBA" id="ARBA00022448"/>
    </source>
</evidence>
<reference evidence="10 11" key="1">
    <citation type="submission" date="2022-04" db="EMBL/GenBank/DDBJ databases">
        <title>Genome diversity in the genus Frankia.</title>
        <authorList>
            <person name="Carlos-Shanley C."/>
            <person name="Hahn D."/>
        </authorList>
    </citation>
    <scope>NUCLEOTIDE SEQUENCE [LARGE SCALE GENOMIC DNA]</scope>
    <source>
        <strain evidence="10 11">Ag45/Mut15</strain>
    </source>
</reference>